<protein>
    <submittedName>
        <fullName evidence="1">Uncharacterized protein</fullName>
    </submittedName>
</protein>
<dbReference type="Proteomes" id="UP001224661">
    <property type="component" value="Unassembled WGS sequence"/>
</dbReference>
<sequence>MTAPHVADSTFRTWPQDDFLLPPPNPAQRMEPSRAAVLDPRDLRRLELNAALTAAGIAPLPGDREAIDQLSALPHSVHEALHRWLTA</sequence>
<evidence type="ECO:0000313" key="1">
    <source>
        <dbReference type="EMBL" id="MDI3387713.1"/>
    </source>
</evidence>
<organism evidence="1 2">
    <name type="scientific">Streptomyces solicavernae</name>
    <dbReference type="NCBI Taxonomy" id="3043614"/>
    <lineage>
        <taxon>Bacteria</taxon>
        <taxon>Bacillati</taxon>
        <taxon>Actinomycetota</taxon>
        <taxon>Actinomycetes</taxon>
        <taxon>Kitasatosporales</taxon>
        <taxon>Streptomycetaceae</taxon>
        <taxon>Streptomyces</taxon>
    </lineage>
</organism>
<evidence type="ECO:0000313" key="2">
    <source>
        <dbReference type="Proteomes" id="UP001224661"/>
    </source>
</evidence>
<dbReference type="EMBL" id="JASCIR010000012">
    <property type="protein sequence ID" value="MDI3387713.1"/>
    <property type="molecule type" value="Genomic_DNA"/>
</dbReference>
<name>A0ABT6RVE8_9ACTN</name>
<comment type="caution">
    <text evidence="1">The sequence shown here is derived from an EMBL/GenBank/DDBJ whole genome shotgun (WGS) entry which is preliminary data.</text>
</comment>
<gene>
    <name evidence="1" type="ORF">QIS99_16120</name>
</gene>
<proteinExistence type="predicted"/>
<keyword evidence="2" id="KW-1185">Reference proteome</keyword>
<reference evidence="1 2" key="1">
    <citation type="submission" date="2023-05" db="EMBL/GenBank/DDBJ databases">
        <title>Draft genome sequence of Streptomyces sp. B-S-A8 isolated from a cave soil in Thailand.</title>
        <authorList>
            <person name="Chamroensaksri N."/>
            <person name="Muangham S."/>
        </authorList>
    </citation>
    <scope>NUCLEOTIDE SEQUENCE [LARGE SCALE GENOMIC DNA]</scope>
    <source>
        <strain evidence="1 2">B-S-A8</strain>
    </source>
</reference>
<dbReference type="RefSeq" id="WP_282514188.1">
    <property type="nucleotide sequence ID" value="NZ_JASCIR010000012.1"/>
</dbReference>
<accession>A0ABT6RVE8</accession>